<name>A0A383EXQ4_9ZZZZ</name>
<keyword evidence="1" id="KW-0472">Membrane</keyword>
<sequence>MIEIIVFSFLSSIHLYICGYLFYYFFISKEISIKNNIFELALYGAFGLCFLALFLNFFTSLNKTVNNLLLFFPIIFFLIFNFNKHFLKKAFKYSLPIAILFLITISYDNSYRPDAGLYHLPYISILNENKILIGINNIHYRFGHTSIMQYLSAIYNNNIFNEAGVTIPLCLIFCNFVGYLIFEIFNKKN</sequence>
<dbReference type="InterPro" id="IPR058514">
    <property type="entry name" value="DUF8201"/>
</dbReference>
<feature type="transmembrane region" description="Helical" evidence="1">
    <location>
        <begin position="90"/>
        <end position="107"/>
    </location>
</feature>
<dbReference type="EMBL" id="UINC01229577">
    <property type="protein sequence ID" value="SVE61344.1"/>
    <property type="molecule type" value="Genomic_DNA"/>
</dbReference>
<feature type="transmembrane region" description="Helical" evidence="1">
    <location>
        <begin position="6"/>
        <end position="26"/>
    </location>
</feature>
<feature type="domain" description="DUF8201" evidence="2">
    <location>
        <begin position="1"/>
        <end position="179"/>
    </location>
</feature>
<feature type="non-terminal residue" evidence="3">
    <location>
        <position position="189"/>
    </location>
</feature>
<protein>
    <recommendedName>
        <fullName evidence="2">DUF8201 domain-containing protein</fullName>
    </recommendedName>
</protein>
<gene>
    <name evidence="3" type="ORF">METZ01_LOCUS514198</name>
</gene>
<reference evidence="3" key="1">
    <citation type="submission" date="2018-05" db="EMBL/GenBank/DDBJ databases">
        <authorList>
            <person name="Lanie J.A."/>
            <person name="Ng W.-L."/>
            <person name="Kazmierczak K.M."/>
            <person name="Andrzejewski T.M."/>
            <person name="Davidsen T.M."/>
            <person name="Wayne K.J."/>
            <person name="Tettelin H."/>
            <person name="Glass J.I."/>
            <person name="Rusch D."/>
            <person name="Podicherti R."/>
            <person name="Tsui H.-C.T."/>
            <person name="Winkler M.E."/>
        </authorList>
    </citation>
    <scope>NUCLEOTIDE SEQUENCE</scope>
</reference>
<organism evidence="3">
    <name type="scientific">marine metagenome</name>
    <dbReference type="NCBI Taxonomy" id="408172"/>
    <lineage>
        <taxon>unclassified sequences</taxon>
        <taxon>metagenomes</taxon>
        <taxon>ecological metagenomes</taxon>
    </lineage>
</organism>
<feature type="transmembrane region" description="Helical" evidence="1">
    <location>
        <begin position="64"/>
        <end position="83"/>
    </location>
</feature>
<evidence type="ECO:0000313" key="3">
    <source>
        <dbReference type="EMBL" id="SVE61344.1"/>
    </source>
</evidence>
<feature type="transmembrane region" description="Helical" evidence="1">
    <location>
        <begin position="165"/>
        <end position="185"/>
    </location>
</feature>
<evidence type="ECO:0000256" key="1">
    <source>
        <dbReference type="SAM" id="Phobius"/>
    </source>
</evidence>
<dbReference type="AlphaFoldDB" id="A0A383EXQ4"/>
<keyword evidence="1" id="KW-0812">Transmembrane</keyword>
<keyword evidence="1" id="KW-1133">Transmembrane helix</keyword>
<accession>A0A383EXQ4</accession>
<evidence type="ECO:0000259" key="2">
    <source>
        <dbReference type="Pfam" id="PF26626"/>
    </source>
</evidence>
<proteinExistence type="predicted"/>
<feature type="transmembrane region" description="Helical" evidence="1">
    <location>
        <begin position="38"/>
        <end position="58"/>
    </location>
</feature>
<dbReference type="Pfam" id="PF26626">
    <property type="entry name" value="DUF8201"/>
    <property type="match status" value="1"/>
</dbReference>